<dbReference type="PROSITE" id="PS51257">
    <property type="entry name" value="PROKAR_LIPOPROTEIN"/>
    <property type="match status" value="1"/>
</dbReference>
<reference evidence="3" key="1">
    <citation type="submission" date="2016-10" db="EMBL/GenBank/DDBJ databases">
        <authorList>
            <person name="Varghese N."/>
            <person name="Submissions S."/>
        </authorList>
    </citation>
    <scope>NUCLEOTIDE SEQUENCE [LARGE SCALE GENOMIC DNA]</scope>
    <source>
        <strain evidence="3">DSM 44234</strain>
    </source>
</reference>
<organism evidence="2 3">
    <name type="scientific">Tsukamurella tyrosinosolvens</name>
    <dbReference type="NCBI Taxonomy" id="57704"/>
    <lineage>
        <taxon>Bacteria</taxon>
        <taxon>Bacillati</taxon>
        <taxon>Actinomycetota</taxon>
        <taxon>Actinomycetes</taxon>
        <taxon>Mycobacteriales</taxon>
        <taxon>Tsukamurellaceae</taxon>
        <taxon>Tsukamurella</taxon>
    </lineage>
</organism>
<protein>
    <recommendedName>
        <fullName evidence="4">DUF732 domain-containing protein</fullName>
    </recommendedName>
</protein>
<keyword evidence="1" id="KW-0732">Signal</keyword>
<feature type="signal peptide" evidence="1">
    <location>
        <begin position="1"/>
        <end position="23"/>
    </location>
</feature>
<evidence type="ECO:0000313" key="2">
    <source>
        <dbReference type="EMBL" id="SEC79885.1"/>
    </source>
</evidence>
<keyword evidence="3" id="KW-1185">Reference proteome</keyword>
<evidence type="ECO:0000313" key="3">
    <source>
        <dbReference type="Proteomes" id="UP000182241"/>
    </source>
</evidence>
<accession>A0A1H4VG23</accession>
<dbReference type="EMBL" id="FNSA01000003">
    <property type="protein sequence ID" value="SEC79885.1"/>
    <property type="molecule type" value="Genomic_DNA"/>
</dbReference>
<evidence type="ECO:0008006" key="4">
    <source>
        <dbReference type="Google" id="ProtNLM"/>
    </source>
</evidence>
<dbReference type="AlphaFoldDB" id="A0A1H4VG23"/>
<dbReference type="RefSeq" id="WP_068742793.1">
    <property type="nucleotide sequence ID" value="NZ_FNSA01000003.1"/>
</dbReference>
<dbReference type="STRING" id="57704.SAMN04489793_3215"/>
<gene>
    <name evidence="2" type="ORF">SAMN04489793_3215</name>
</gene>
<feature type="chain" id="PRO_5038554285" description="DUF732 domain-containing protein" evidence="1">
    <location>
        <begin position="24"/>
        <end position="123"/>
    </location>
</feature>
<name>A0A1H4VG23_TSUTY</name>
<sequence>MRTFFRRSLLSAVAIGGALSLVACGGSDAKSQETSAQASVTSDGITGVGDYKTANELLSDRGWKDEAQNRAMLDLVCSTASAGGSMEDAQAKLMAPPYTLNGESAGYVVGIATLHVCAPKKPS</sequence>
<evidence type="ECO:0000256" key="1">
    <source>
        <dbReference type="SAM" id="SignalP"/>
    </source>
</evidence>
<proteinExistence type="predicted"/>
<dbReference type="Proteomes" id="UP000182241">
    <property type="component" value="Unassembled WGS sequence"/>
</dbReference>